<evidence type="ECO:0000313" key="2">
    <source>
        <dbReference type="EMBL" id="KAF2810917.1"/>
    </source>
</evidence>
<reference evidence="4" key="3">
    <citation type="submission" date="2025-04" db="UniProtKB">
        <authorList>
            <consortium name="RefSeq"/>
        </authorList>
    </citation>
    <scope>IDENTIFICATION</scope>
    <source>
        <strain evidence="4">CBS 304.34</strain>
    </source>
</reference>
<accession>A0A6A6YSM5</accession>
<proteinExistence type="predicted"/>
<sequence>MANRLQPKKRLIICCDGTWNSSVSTDSPLTNVSRLSRCIEDVAPDGVAQIVYYHTGIGSGTWKHINAVDASIGIGLEFIVRNVYSFICLNVGNPEDEIYLVGFSRGAYTVRCILALVNDIGLLTKEDLVHLHALYENWTNLNGSSKTADAGRKAWFESFLTVLENRELLRRPISIEACAVWDTVAAIGLPLPLPLPSITHNALEFVEASIPHTLNNVFHALALNEERKNFKPLLWVNPPEKTTLRQC</sequence>
<evidence type="ECO:0000313" key="3">
    <source>
        <dbReference type="Proteomes" id="UP000504636"/>
    </source>
</evidence>
<gene>
    <name evidence="2 4" type="ORF">BDZ99DRAFT_291009</name>
</gene>
<reference evidence="2 4" key="1">
    <citation type="journal article" date="2020" name="Stud. Mycol.">
        <title>101 Dothideomycetes genomes: a test case for predicting lifestyles and emergence of pathogens.</title>
        <authorList>
            <person name="Haridas S."/>
            <person name="Albert R."/>
            <person name="Binder M."/>
            <person name="Bloem J."/>
            <person name="Labutti K."/>
            <person name="Salamov A."/>
            <person name="Andreopoulos B."/>
            <person name="Baker S."/>
            <person name="Barry K."/>
            <person name="Bills G."/>
            <person name="Bluhm B."/>
            <person name="Cannon C."/>
            <person name="Castanera R."/>
            <person name="Culley D."/>
            <person name="Daum C."/>
            <person name="Ezra D."/>
            <person name="Gonzalez J."/>
            <person name="Henrissat B."/>
            <person name="Kuo A."/>
            <person name="Liang C."/>
            <person name="Lipzen A."/>
            <person name="Lutzoni F."/>
            <person name="Magnuson J."/>
            <person name="Mondo S."/>
            <person name="Nolan M."/>
            <person name="Ohm R."/>
            <person name="Pangilinan J."/>
            <person name="Park H.-J."/>
            <person name="Ramirez L."/>
            <person name="Alfaro M."/>
            <person name="Sun H."/>
            <person name="Tritt A."/>
            <person name="Yoshinaga Y."/>
            <person name="Zwiers L.-H."/>
            <person name="Turgeon B."/>
            <person name="Goodwin S."/>
            <person name="Spatafora J."/>
            <person name="Crous P."/>
            <person name="Grigoriev I."/>
        </authorList>
    </citation>
    <scope>NUCLEOTIDE SEQUENCE</scope>
    <source>
        <strain evidence="2 4">CBS 304.34</strain>
    </source>
</reference>
<dbReference type="AlphaFoldDB" id="A0A6A6YSM5"/>
<dbReference type="PANTHER" id="PTHR33840:SF1">
    <property type="entry name" value="TLE1 PHOSPHOLIPASE DOMAIN-CONTAINING PROTEIN"/>
    <property type="match status" value="1"/>
</dbReference>
<reference evidence="4" key="2">
    <citation type="submission" date="2020-04" db="EMBL/GenBank/DDBJ databases">
        <authorList>
            <consortium name="NCBI Genome Project"/>
        </authorList>
    </citation>
    <scope>NUCLEOTIDE SEQUENCE</scope>
    <source>
        <strain evidence="4">CBS 304.34</strain>
    </source>
</reference>
<name>A0A6A6YSM5_9PEZI</name>
<feature type="domain" description="T6SS Phospholipase effector Tle1-like catalytic" evidence="1">
    <location>
        <begin position="9"/>
        <end position="242"/>
    </location>
</feature>
<evidence type="ECO:0000313" key="4">
    <source>
        <dbReference type="RefSeq" id="XP_033577881.1"/>
    </source>
</evidence>
<dbReference type="Pfam" id="PF09994">
    <property type="entry name" value="T6SS_Tle1-like_cat"/>
    <property type="match status" value="1"/>
</dbReference>
<dbReference type="InterPro" id="IPR018712">
    <property type="entry name" value="Tle1-like_cat"/>
</dbReference>
<dbReference type="OrthoDB" id="3162439at2759"/>
<dbReference type="GeneID" id="54454989"/>
<protein>
    <recommendedName>
        <fullName evidence="1">T6SS Phospholipase effector Tle1-like catalytic domain-containing protein</fullName>
    </recommendedName>
</protein>
<keyword evidence="3" id="KW-1185">Reference proteome</keyword>
<dbReference type="EMBL" id="MU003699">
    <property type="protein sequence ID" value="KAF2810917.1"/>
    <property type="molecule type" value="Genomic_DNA"/>
</dbReference>
<dbReference type="Proteomes" id="UP000504636">
    <property type="component" value="Unplaced"/>
</dbReference>
<dbReference type="PANTHER" id="PTHR33840">
    <property type="match status" value="1"/>
</dbReference>
<dbReference type="RefSeq" id="XP_033577881.1">
    <property type="nucleotide sequence ID" value="XM_033714096.1"/>
</dbReference>
<organism evidence="2">
    <name type="scientific">Mytilinidion resinicola</name>
    <dbReference type="NCBI Taxonomy" id="574789"/>
    <lineage>
        <taxon>Eukaryota</taxon>
        <taxon>Fungi</taxon>
        <taxon>Dikarya</taxon>
        <taxon>Ascomycota</taxon>
        <taxon>Pezizomycotina</taxon>
        <taxon>Dothideomycetes</taxon>
        <taxon>Pleosporomycetidae</taxon>
        <taxon>Mytilinidiales</taxon>
        <taxon>Mytilinidiaceae</taxon>
        <taxon>Mytilinidion</taxon>
    </lineage>
</organism>
<evidence type="ECO:0000259" key="1">
    <source>
        <dbReference type="Pfam" id="PF09994"/>
    </source>
</evidence>